<feature type="compositionally biased region" description="Basic and acidic residues" evidence="1">
    <location>
        <begin position="45"/>
        <end position="57"/>
    </location>
</feature>
<name>A0A453A045_AEGTS</name>
<reference evidence="2" key="5">
    <citation type="journal article" date="2021" name="G3 (Bethesda)">
        <title>Aegilops tauschii genome assembly Aet v5.0 features greater sequence contiguity and improved annotation.</title>
        <authorList>
            <person name="Wang L."/>
            <person name="Zhu T."/>
            <person name="Rodriguez J.C."/>
            <person name="Deal K.R."/>
            <person name="Dubcovsky J."/>
            <person name="McGuire P.E."/>
            <person name="Lux T."/>
            <person name="Spannagl M."/>
            <person name="Mayer K.F.X."/>
            <person name="Baldrich P."/>
            <person name="Meyers B.C."/>
            <person name="Huo N."/>
            <person name="Gu Y.Q."/>
            <person name="Zhou H."/>
            <person name="Devos K.M."/>
            <person name="Bennetzen J.L."/>
            <person name="Unver T."/>
            <person name="Budak H."/>
            <person name="Gulick P.J."/>
            <person name="Galiba G."/>
            <person name="Kalapos B."/>
            <person name="Nelson D.R."/>
            <person name="Li P."/>
            <person name="You F.M."/>
            <person name="Luo M.C."/>
            <person name="Dvorak J."/>
        </authorList>
    </citation>
    <scope>NUCLEOTIDE SEQUENCE [LARGE SCALE GENOMIC DNA]</scope>
    <source>
        <strain evidence="2">cv. AL8/78</strain>
    </source>
</reference>
<reference evidence="2" key="4">
    <citation type="submission" date="2019-03" db="UniProtKB">
        <authorList>
            <consortium name="EnsemblPlants"/>
        </authorList>
    </citation>
    <scope>IDENTIFICATION</scope>
</reference>
<evidence type="ECO:0000256" key="1">
    <source>
        <dbReference type="SAM" id="MobiDB-lite"/>
    </source>
</evidence>
<dbReference type="STRING" id="200361.A0A453A045"/>
<evidence type="ECO:0000313" key="3">
    <source>
        <dbReference type="Proteomes" id="UP000015105"/>
    </source>
</evidence>
<dbReference type="Gramene" id="AET1Gv20991100.1">
    <property type="protein sequence ID" value="AET1Gv20991100.1"/>
    <property type="gene ID" value="AET1Gv20991100"/>
</dbReference>
<proteinExistence type="predicted"/>
<reference evidence="3" key="2">
    <citation type="journal article" date="2017" name="Nat. Plants">
        <title>The Aegilops tauschii genome reveals multiple impacts of transposons.</title>
        <authorList>
            <person name="Zhao G."/>
            <person name="Zou C."/>
            <person name="Li K."/>
            <person name="Wang K."/>
            <person name="Li T."/>
            <person name="Gao L."/>
            <person name="Zhang X."/>
            <person name="Wang H."/>
            <person name="Yang Z."/>
            <person name="Liu X."/>
            <person name="Jiang W."/>
            <person name="Mao L."/>
            <person name="Kong X."/>
            <person name="Jiao Y."/>
            <person name="Jia J."/>
        </authorList>
    </citation>
    <scope>NUCLEOTIDE SEQUENCE [LARGE SCALE GENOMIC DNA]</scope>
    <source>
        <strain evidence="3">cv. AL8/78</strain>
    </source>
</reference>
<keyword evidence="3" id="KW-1185">Reference proteome</keyword>
<reference evidence="3" key="1">
    <citation type="journal article" date="2014" name="Science">
        <title>Ancient hybridizations among the ancestral genomes of bread wheat.</title>
        <authorList>
            <consortium name="International Wheat Genome Sequencing Consortium,"/>
            <person name="Marcussen T."/>
            <person name="Sandve S.R."/>
            <person name="Heier L."/>
            <person name="Spannagl M."/>
            <person name="Pfeifer M."/>
            <person name="Jakobsen K.S."/>
            <person name="Wulff B.B."/>
            <person name="Steuernagel B."/>
            <person name="Mayer K.F."/>
            <person name="Olsen O.A."/>
        </authorList>
    </citation>
    <scope>NUCLEOTIDE SEQUENCE [LARGE SCALE GENOMIC DNA]</scope>
    <source>
        <strain evidence="3">cv. AL8/78</strain>
    </source>
</reference>
<feature type="compositionally biased region" description="Low complexity" evidence="1">
    <location>
        <begin position="166"/>
        <end position="188"/>
    </location>
</feature>
<evidence type="ECO:0008006" key="4">
    <source>
        <dbReference type="Google" id="ProtNLM"/>
    </source>
</evidence>
<feature type="region of interest" description="Disordered" evidence="1">
    <location>
        <begin position="1"/>
        <end position="111"/>
    </location>
</feature>
<feature type="compositionally biased region" description="Acidic residues" evidence="1">
    <location>
        <begin position="77"/>
        <end position="89"/>
    </location>
</feature>
<accession>A0A453A045</accession>
<dbReference type="PANTHER" id="PTHR33095">
    <property type="entry name" value="OS07G0619500 PROTEIN"/>
    <property type="match status" value="1"/>
</dbReference>
<protein>
    <recommendedName>
        <fullName evidence="4">DUF1645 domain-containing protein</fullName>
    </recommendedName>
</protein>
<dbReference type="PANTHER" id="PTHR33095:SF127">
    <property type="entry name" value="OS05G0578100 PROTEIN"/>
    <property type="match status" value="1"/>
</dbReference>
<reference evidence="2" key="3">
    <citation type="journal article" date="2017" name="Nature">
        <title>Genome sequence of the progenitor of the wheat D genome Aegilops tauschii.</title>
        <authorList>
            <person name="Luo M.C."/>
            <person name="Gu Y.Q."/>
            <person name="Puiu D."/>
            <person name="Wang H."/>
            <person name="Twardziok S.O."/>
            <person name="Deal K.R."/>
            <person name="Huo N."/>
            <person name="Zhu T."/>
            <person name="Wang L."/>
            <person name="Wang Y."/>
            <person name="McGuire P.E."/>
            <person name="Liu S."/>
            <person name="Long H."/>
            <person name="Ramasamy R.K."/>
            <person name="Rodriguez J.C."/>
            <person name="Van S.L."/>
            <person name="Yuan L."/>
            <person name="Wang Z."/>
            <person name="Xia Z."/>
            <person name="Xiao L."/>
            <person name="Anderson O.D."/>
            <person name="Ouyang S."/>
            <person name="Liang Y."/>
            <person name="Zimin A.V."/>
            <person name="Pertea G."/>
            <person name="Qi P."/>
            <person name="Bennetzen J.L."/>
            <person name="Dai X."/>
            <person name="Dawson M.W."/>
            <person name="Muller H.G."/>
            <person name="Kugler K."/>
            <person name="Rivarola-Duarte L."/>
            <person name="Spannagl M."/>
            <person name="Mayer K.F.X."/>
            <person name="Lu F.H."/>
            <person name="Bevan M.W."/>
            <person name="Leroy P."/>
            <person name="Li P."/>
            <person name="You F.M."/>
            <person name="Sun Q."/>
            <person name="Liu Z."/>
            <person name="Lyons E."/>
            <person name="Wicker T."/>
            <person name="Salzberg S.L."/>
            <person name="Devos K.M."/>
            <person name="Dvorak J."/>
        </authorList>
    </citation>
    <scope>NUCLEOTIDE SEQUENCE [LARGE SCALE GENOMIC DNA]</scope>
    <source>
        <strain evidence="2">cv. AL8/78</strain>
    </source>
</reference>
<dbReference type="EnsemblPlants" id="AET1Gv20991100.1">
    <property type="protein sequence ID" value="AET1Gv20991100.1"/>
    <property type="gene ID" value="AET1Gv20991100"/>
</dbReference>
<dbReference type="Proteomes" id="UP000015105">
    <property type="component" value="Chromosome 1D"/>
</dbReference>
<organism evidence="2 3">
    <name type="scientific">Aegilops tauschii subsp. strangulata</name>
    <name type="common">Goatgrass</name>
    <dbReference type="NCBI Taxonomy" id="200361"/>
    <lineage>
        <taxon>Eukaryota</taxon>
        <taxon>Viridiplantae</taxon>
        <taxon>Streptophyta</taxon>
        <taxon>Embryophyta</taxon>
        <taxon>Tracheophyta</taxon>
        <taxon>Spermatophyta</taxon>
        <taxon>Magnoliopsida</taxon>
        <taxon>Liliopsida</taxon>
        <taxon>Poales</taxon>
        <taxon>Poaceae</taxon>
        <taxon>BOP clade</taxon>
        <taxon>Pooideae</taxon>
        <taxon>Triticodae</taxon>
        <taxon>Triticeae</taxon>
        <taxon>Triticinae</taxon>
        <taxon>Aegilops</taxon>
    </lineage>
</organism>
<dbReference type="AlphaFoldDB" id="A0A453A045"/>
<evidence type="ECO:0000313" key="2">
    <source>
        <dbReference type="EnsemblPlants" id="AET1Gv20991100.1"/>
    </source>
</evidence>
<feature type="compositionally biased region" description="Pro residues" evidence="1">
    <location>
        <begin position="1"/>
        <end position="22"/>
    </location>
</feature>
<feature type="region of interest" description="Disordered" evidence="1">
    <location>
        <begin position="124"/>
        <end position="293"/>
    </location>
</feature>
<dbReference type="InterPro" id="IPR012442">
    <property type="entry name" value="DUF1645_plant"/>
</dbReference>
<dbReference type="Pfam" id="PF07816">
    <property type="entry name" value="DUF1645"/>
    <property type="match status" value="1"/>
</dbReference>
<sequence length="348" mass="36425">LHYPPPPPASTPLPPRNFPPDPAASLHAPHHTGERTRCNQPAAAMEERIIIPRRGEPQDQNQTADAAPAVSCSSGEESTDGESEPDFEFEFPSLLGRDHGSPAPADDLFADGRIRPAAFYPVFGRRPSARASSAGDVDGLPPAPTERRTRGQLGRLFLEETRAWNSSSSSSSTGSTASTSSLSSAATTDDGDGDGGLEGAAPESYCVWAPGGGGGGKSSESPRPPRAGKSGSTGSSVARWRRISDLVVGRSQSDGKEKFLFLPVNPPKQQQESKPKPRPNPAAGGTKKKGSEIGTVAAAHRMAYGAKAGVGVAANGATPRRTFLPYREELVGFFANVNGISRSHAHPY</sequence>